<reference evidence="1" key="1">
    <citation type="journal article" date="2023" name="IMA Fungus">
        <title>Comparative genomic study of the Penicillium genus elucidates a diverse pangenome and 15 lateral gene transfer events.</title>
        <authorList>
            <person name="Petersen C."/>
            <person name="Sorensen T."/>
            <person name="Nielsen M.R."/>
            <person name="Sondergaard T.E."/>
            <person name="Sorensen J.L."/>
            <person name="Fitzpatrick D.A."/>
            <person name="Frisvad J.C."/>
            <person name="Nielsen K.L."/>
        </authorList>
    </citation>
    <scope>NUCLEOTIDE SEQUENCE</scope>
    <source>
        <strain evidence="1">IBT 15450</strain>
    </source>
</reference>
<dbReference type="EMBL" id="JAQJZL010000010">
    <property type="protein sequence ID" value="KAJ6034341.1"/>
    <property type="molecule type" value="Genomic_DNA"/>
</dbReference>
<dbReference type="AlphaFoldDB" id="A0AAD6N5L5"/>
<evidence type="ECO:0000313" key="2">
    <source>
        <dbReference type="Proteomes" id="UP001219568"/>
    </source>
</evidence>
<organism evidence="1 2">
    <name type="scientific">Penicillium canescens</name>
    <dbReference type="NCBI Taxonomy" id="5083"/>
    <lineage>
        <taxon>Eukaryota</taxon>
        <taxon>Fungi</taxon>
        <taxon>Dikarya</taxon>
        <taxon>Ascomycota</taxon>
        <taxon>Pezizomycotina</taxon>
        <taxon>Eurotiomycetes</taxon>
        <taxon>Eurotiomycetidae</taxon>
        <taxon>Eurotiales</taxon>
        <taxon>Aspergillaceae</taxon>
        <taxon>Penicillium</taxon>
    </lineage>
</organism>
<accession>A0AAD6N5L5</accession>
<gene>
    <name evidence="1" type="ORF">N7460_008516</name>
</gene>
<comment type="caution">
    <text evidence="1">The sequence shown here is derived from an EMBL/GenBank/DDBJ whole genome shotgun (WGS) entry which is preliminary data.</text>
</comment>
<evidence type="ECO:0000313" key="1">
    <source>
        <dbReference type="EMBL" id="KAJ6034341.1"/>
    </source>
</evidence>
<proteinExistence type="predicted"/>
<name>A0AAD6N5L5_PENCN</name>
<sequence length="178" mass="20658">MAQSNPLSAVEVEHVPLLPEYPSTHQDGYAYIVNLRHMTLEEKGAALWGFQYCRKRESSPRAIYCSFLGCTVRNMFNTTKQRFLDLTSCVKINGTCEVVYKVHQHLDIHGKQIPYIACRNHNSKNPNEHFYQSFQFLRQVIDISLLEHLFKKGALDPDEHTDNNPSEFIEDRALPYEI</sequence>
<keyword evidence="2" id="KW-1185">Reference proteome</keyword>
<dbReference type="Proteomes" id="UP001219568">
    <property type="component" value="Unassembled WGS sequence"/>
</dbReference>
<protein>
    <submittedName>
        <fullName evidence="1">Uncharacterized protein</fullName>
    </submittedName>
</protein>
<reference evidence="1" key="2">
    <citation type="submission" date="2023-01" db="EMBL/GenBank/DDBJ databases">
        <authorList>
            <person name="Petersen C."/>
        </authorList>
    </citation>
    <scope>NUCLEOTIDE SEQUENCE</scope>
    <source>
        <strain evidence="1">IBT 15450</strain>
    </source>
</reference>